<evidence type="ECO:0000313" key="5">
    <source>
        <dbReference type="Proteomes" id="UP000195607"/>
    </source>
</evidence>
<keyword evidence="1" id="KW-1133">Transmembrane helix</keyword>
<dbReference type="RefSeq" id="WP_021789045.1">
    <property type="nucleotide sequence ID" value="NZ_LT671858.1"/>
</dbReference>
<reference evidence="2 5" key="1">
    <citation type="submission" date="2016-04" db="EMBL/GenBank/DDBJ databases">
        <authorList>
            <person name="Evans L.H."/>
            <person name="Alamgir A."/>
            <person name="Owens N."/>
            <person name="Weber N.D."/>
            <person name="Virtaneva K."/>
            <person name="Barbian K."/>
            <person name="Babar A."/>
            <person name="Rosenke K."/>
        </authorList>
    </citation>
    <scope>NUCLEOTIDE SEQUENCE [LARGE SCALE GENOMIC DNA]</scope>
    <source>
        <strain evidence="2">S5</strain>
        <strain evidence="5">S5(T) (JCM 30642 \VKM B-2941)</strain>
    </source>
</reference>
<keyword evidence="1" id="KW-0812">Transmembrane</keyword>
<evidence type="ECO:0000313" key="4">
    <source>
        <dbReference type="Proteomes" id="UP000187822"/>
    </source>
</evidence>
<keyword evidence="1" id="KW-0472">Membrane</keyword>
<dbReference type="KEGG" id="cdiv:CPM_1241"/>
<accession>A0A1N5V6H6</accession>
<reference evidence="4" key="2">
    <citation type="submission" date="2016-06" db="EMBL/GenBank/DDBJ databases">
        <authorList>
            <person name="Toshchakov V.S."/>
        </authorList>
    </citation>
    <scope>NUCLEOTIDE SEQUENCE [LARGE SCALE GENOMIC DNA]</scope>
    <source>
        <strain>PM4 (JCM 30641</strain>
        <strain evidence="4">\VKM B-2940)</strain>
    </source>
</reference>
<dbReference type="STRING" id="1673428.CPM_1241"/>
<protein>
    <submittedName>
        <fullName evidence="2">Membrane protein</fullName>
    </submittedName>
</protein>
<dbReference type="Proteomes" id="UP000195607">
    <property type="component" value="Chromosome I"/>
</dbReference>
<evidence type="ECO:0000256" key="1">
    <source>
        <dbReference type="SAM" id="Phobius"/>
    </source>
</evidence>
<feature type="transmembrane region" description="Helical" evidence="1">
    <location>
        <begin position="12"/>
        <end position="34"/>
    </location>
</feature>
<reference evidence="3" key="3">
    <citation type="submission" date="2016-06" db="EMBL/GenBank/DDBJ databases">
        <authorList>
            <person name="Olsen C.W."/>
            <person name="Carey S."/>
            <person name="Hinshaw L."/>
            <person name="Karasin A.I."/>
        </authorList>
    </citation>
    <scope>NUCLEOTIDE SEQUENCE [LARGE SCALE GENOMIC DNA]</scope>
    <source>
        <strain evidence="3">PM4</strain>
    </source>
</reference>
<sequence>MNEKVPLKYTIIFIILTLPLEIESLISLLTPYGYLFSWPLISYAIVASTFFGAGFYLFAMYKTDKDMKNNL</sequence>
<dbReference type="EMBL" id="LT671858">
    <property type="protein sequence ID" value="SIM68239.1"/>
    <property type="molecule type" value="Genomic_DNA"/>
</dbReference>
<keyword evidence="4" id="KW-1185">Reference proteome</keyword>
<evidence type="ECO:0000313" key="3">
    <source>
        <dbReference type="EMBL" id="SJK85044.1"/>
    </source>
</evidence>
<evidence type="ECO:0000313" key="2">
    <source>
        <dbReference type="EMBL" id="SIM68239.1"/>
    </source>
</evidence>
<organism evidence="2 5">
    <name type="scientific">Cuniculiplasma divulgatum</name>
    <dbReference type="NCBI Taxonomy" id="1673428"/>
    <lineage>
        <taxon>Archaea</taxon>
        <taxon>Methanobacteriati</taxon>
        <taxon>Thermoplasmatota</taxon>
        <taxon>Thermoplasmata</taxon>
        <taxon>Thermoplasmatales</taxon>
        <taxon>Cuniculiplasmataceae</taxon>
        <taxon>Cuniculiplasma</taxon>
    </lineage>
</organism>
<dbReference type="AlphaFoldDB" id="A0A1N5V6H6"/>
<dbReference type="EMBL" id="LT719092">
    <property type="protein sequence ID" value="SJK85044.1"/>
    <property type="molecule type" value="Genomic_DNA"/>
</dbReference>
<name>A0A1N5V6H6_9ARCH</name>
<feature type="transmembrane region" description="Helical" evidence="1">
    <location>
        <begin position="40"/>
        <end position="61"/>
    </location>
</feature>
<dbReference type="Proteomes" id="UP000187822">
    <property type="component" value="Chromosome I"/>
</dbReference>
<gene>
    <name evidence="3" type="ORF">CPM_1241</name>
    <name evidence="2" type="ORF">CSP5_1239</name>
</gene>
<dbReference type="GeneID" id="41588490"/>
<proteinExistence type="predicted"/>